<dbReference type="KEGG" id="buu:WS70_25980"/>
<accession>A0A1B4FND9</accession>
<dbReference type="PANTHER" id="PTHR30613">
    <property type="entry name" value="UNCHARACTERIZED PROTEIN YBIU-RELATED"/>
    <property type="match status" value="1"/>
</dbReference>
<dbReference type="Pfam" id="PF07350">
    <property type="entry name" value="Gig2-like"/>
    <property type="match status" value="1"/>
</dbReference>
<keyword evidence="2" id="KW-1185">Reference proteome</keyword>
<dbReference type="InterPro" id="IPR010856">
    <property type="entry name" value="Gig2-like"/>
</dbReference>
<proteinExistence type="predicted"/>
<dbReference type="Gene3D" id="2.60.120.330">
    <property type="entry name" value="B-lactam Antibiotic, Isopenicillin N Synthase, Chain"/>
    <property type="match status" value="1"/>
</dbReference>
<dbReference type="Proteomes" id="UP000062519">
    <property type="component" value="Chromosome 2"/>
</dbReference>
<evidence type="ECO:0000313" key="1">
    <source>
        <dbReference type="EMBL" id="AOJ05165.1"/>
    </source>
</evidence>
<dbReference type="InterPro" id="IPR027443">
    <property type="entry name" value="IPNS-like_sf"/>
</dbReference>
<organism evidence="1 2">
    <name type="scientific">Burkholderia mayonis</name>
    <dbReference type="NCBI Taxonomy" id="1385591"/>
    <lineage>
        <taxon>Bacteria</taxon>
        <taxon>Pseudomonadati</taxon>
        <taxon>Pseudomonadota</taxon>
        <taxon>Betaproteobacteria</taxon>
        <taxon>Burkholderiales</taxon>
        <taxon>Burkholderiaceae</taxon>
        <taxon>Burkholderia</taxon>
        <taxon>pseudomallei group</taxon>
    </lineage>
</organism>
<dbReference type="PANTHER" id="PTHR30613:SF1">
    <property type="entry name" value="DUF1479 DOMAIN PROTEIN (AFU_ORTHOLOGUE AFUA_5G09280)"/>
    <property type="match status" value="1"/>
</dbReference>
<sequence>MPFHIDDLPAAIRTTKAALRAALPNRAQVFRELEGEIARQADSILTDRAQGRDTIPVLRFADVAADRVDSASLAALRARGACVIRGVFDARRASDWNDEITAYVESNRLDDKLAHRAEDRYFGTLASSKPQIYGVYWSKPQIAARQSPELTLARVFLNRLWRAQSEGRVHFDPARVPAYADRIRRRPPGSSSLGLSPHVDGGSVERWLGPNFRRVYRHVLAGDWRAYDPFDAAFRPDVEEIPSPAVCSMFRTFQGWTALTPQGPGDGTLQLIPIANAMAYVVLRALQDDVPGDDLCGARPGRALSVLPEWHAPLLAALAPIPPMQPGDAVFWHGDVVHAVEDAHRGTGYSNVMYIASAPGCAKNDAYLTRQLPSFLRGESPPDFPADHFETDFAGRAQADDLTALGREQMGFGL</sequence>
<reference evidence="1 2" key="1">
    <citation type="submission" date="2015-12" db="EMBL/GenBank/DDBJ databases">
        <title>Diversity of Burkholderia near neighbor genomes.</title>
        <authorList>
            <person name="Sahl J."/>
            <person name="Wagner D."/>
            <person name="Keim P."/>
        </authorList>
    </citation>
    <scope>NUCLEOTIDE SEQUENCE [LARGE SCALE GENOMIC DNA]</scope>
    <source>
        <strain evidence="1 2">BDU6</strain>
    </source>
</reference>
<gene>
    <name evidence="1" type="ORF">WS70_25980</name>
</gene>
<dbReference type="AlphaFoldDB" id="A0A1B4FND9"/>
<name>A0A1B4FND9_9BURK</name>
<dbReference type="SUPFAM" id="SSF51197">
    <property type="entry name" value="Clavaminate synthase-like"/>
    <property type="match status" value="1"/>
</dbReference>
<protein>
    <submittedName>
        <fullName evidence="1">Uncharacterized protein</fullName>
    </submittedName>
</protein>
<dbReference type="EMBL" id="CP013387">
    <property type="protein sequence ID" value="AOJ05165.1"/>
    <property type="molecule type" value="Genomic_DNA"/>
</dbReference>
<dbReference type="RefSeq" id="WP_059472820.1">
    <property type="nucleotide sequence ID" value="NZ_CP013387.1"/>
</dbReference>
<evidence type="ECO:0000313" key="2">
    <source>
        <dbReference type="Proteomes" id="UP000062519"/>
    </source>
</evidence>